<dbReference type="STRING" id="485913.Krac_0004"/>
<keyword evidence="2" id="KW-1185">Reference proteome</keyword>
<name>D6U905_KTERA</name>
<dbReference type="EMBL" id="ADVG01000009">
    <property type="protein sequence ID" value="EFH79534.1"/>
    <property type="molecule type" value="Genomic_DNA"/>
</dbReference>
<sequence>MGWSRGGRQLREYGAWPIRAAIMWVTFELCLEYTNNPMYSPRIGTSHSLLTRDIIIHCSFEFYFRTKTTYEIYDKENLLEEL</sequence>
<reference evidence="1 2" key="1">
    <citation type="journal article" date="2011" name="Stand. Genomic Sci.">
        <title>Non-contiguous finished genome sequence and contextual data of the filamentous soil bacterium Ktedonobacter racemifer type strain (SOSP1-21).</title>
        <authorList>
            <person name="Chang Y.J."/>
            <person name="Land M."/>
            <person name="Hauser L."/>
            <person name="Chertkov O."/>
            <person name="Del Rio T.G."/>
            <person name="Nolan M."/>
            <person name="Copeland A."/>
            <person name="Tice H."/>
            <person name="Cheng J.F."/>
            <person name="Lucas S."/>
            <person name="Han C."/>
            <person name="Goodwin L."/>
            <person name="Pitluck S."/>
            <person name="Ivanova N."/>
            <person name="Ovchinikova G."/>
            <person name="Pati A."/>
            <person name="Chen A."/>
            <person name="Palaniappan K."/>
            <person name="Mavromatis K."/>
            <person name="Liolios K."/>
            <person name="Brettin T."/>
            <person name="Fiebig A."/>
            <person name="Rohde M."/>
            <person name="Abt B."/>
            <person name="Goker M."/>
            <person name="Detter J.C."/>
            <person name="Woyke T."/>
            <person name="Bristow J."/>
            <person name="Eisen J.A."/>
            <person name="Markowitz V."/>
            <person name="Hugenholtz P."/>
            <person name="Kyrpides N.C."/>
            <person name="Klenk H.P."/>
            <person name="Lapidus A."/>
        </authorList>
    </citation>
    <scope>NUCLEOTIDE SEQUENCE [LARGE SCALE GENOMIC DNA]</scope>
    <source>
        <strain evidence="2">DSM 44963</strain>
    </source>
</reference>
<evidence type="ECO:0000313" key="2">
    <source>
        <dbReference type="Proteomes" id="UP000004508"/>
    </source>
</evidence>
<dbReference type="Proteomes" id="UP000004508">
    <property type="component" value="Unassembled WGS sequence"/>
</dbReference>
<dbReference type="InParanoid" id="D6U905"/>
<organism evidence="1 2">
    <name type="scientific">Ktedonobacter racemifer DSM 44963</name>
    <dbReference type="NCBI Taxonomy" id="485913"/>
    <lineage>
        <taxon>Bacteria</taxon>
        <taxon>Bacillati</taxon>
        <taxon>Chloroflexota</taxon>
        <taxon>Ktedonobacteria</taxon>
        <taxon>Ktedonobacterales</taxon>
        <taxon>Ktedonobacteraceae</taxon>
        <taxon>Ktedonobacter</taxon>
    </lineage>
</organism>
<comment type="caution">
    <text evidence="1">The sequence shown here is derived from an EMBL/GenBank/DDBJ whole genome shotgun (WGS) entry which is preliminary data.</text>
</comment>
<proteinExistence type="predicted"/>
<evidence type="ECO:0000313" key="1">
    <source>
        <dbReference type="EMBL" id="EFH79534.1"/>
    </source>
</evidence>
<gene>
    <name evidence="1" type="ORF">Krac_0004</name>
</gene>
<protein>
    <submittedName>
        <fullName evidence="1">Uncharacterized protein</fullName>
    </submittedName>
</protein>
<dbReference type="AlphaFoldDB" id="D6U905"/>
<accession>D6U905</accession>